<dbReference type="PANTHER" id="PTHR37984:SF15">
    <property type="entry name" value="INTEGRASE CATALYTIC DOMAIN-CONTAINING PROTEIN"/>
    <property type="match status" value="1"/>
</dbReference>
<dbReference type="PROSITE" id="PS50994">
    <property type="entry name" value="INTEGRASE"/>
    <property type="match status" value="1"/>
</dbReference>
<evidence type="ECO:0000313" key="3">
    <source>
        <dbReference type="Proteomes" id="UP001152795"/>
    </source>
</evidence>
<dbReference type="InterPro" id="IPR001584">
    <property type="entry name" value="Integrase_cat-core"/>
</dbReference>
<dbReference type="GO" id="GO:0003676">
    <property type="term" value="F:nucleic acid binding"/>
    <property type="evidence" value="ECO:0007669"/>
    <property type="project" value="InterPro"/>
</dbReference>
<dbReference type="InterPro" id="IPR041588">
    <property type="entry name" value="Integrase_H2C2"/>
</dbReference>
<proteinExistence type="predicted"/>
<sequence length="370" mass="42282">MPEQMEQYIASCNKETSQDELRTIIKSVQLQDEGHINWISSLTNDPSVADESEPKLPSDNRTTVDLKDIRRAQTTDEVINKVCTFVKIGKRPTANQLAQESPGVRLLSYEWRKLFLDKDGVLRRKSGLCEQIVLPRKYHHMVLKELHDNMGHLGSERVLHLARDRFYWPKMQRDVEHYVKHVCQCLKQKPTRLKTKAPLQPIITSSPFELVSVDFLHLERSSGGYEYILVIVDHFTRFSQAYPTRNKTAQTVLKNFITSTSLVSGFPPKYSTTKGGSLRNGSLEDSSNSAALVTRVPLHTTRPGEWPSRALQANIARHAPHPFRKCEITLEGPCQQSRTCLQLHQKRHDGLFTIFPAFRTETATTTRPDI</sequence>
<dbReference type="OrthoDB" id="115435at2759"/>
<dbReference type="Gene3D" id="3.30.420.10">
    <property type="entry name" value="Ribonuclease H-like superfamily/Ribonuclease H"/>
    <property type="match status" value="1"/>
</dbReference>
<dbReference type="GO" id="GO:0015074">
    <property type="term" value="P:DNA integration"/>
    <property type="evidence" value="ECO:0007669"/>
    <property type="project" value="InterPro"/>
</dbReference>
<dbReference type="Proteomes" id="UP001152795">
    <property type="component" value="Unassembled WGS sequence"/>
</dbReference>
<comment type="caution">
    <text evidence="2">The sequence shown here is derived from an EMBL/GenBank/DDBJ whole genome shotgun (WGS) entry which is preliminary data.</text>
</comment>
<dbReference type="PANTHER" id="PTHR37984">
    <property type="entry name" value="PROTEIN CBG26694"/>
    <property type="match status" value="1"/>
</dbReference>
<protein>
    <submittedName>
        <fullName evidence="2">Retrovirus-related Pol poly from transposon 412, partial</fullName>
    </submittedName>
</protein>
<dbReference type="InterPro" id="IPR012337">
    <property type="entry name" value="RNaseH-like_sf"/>
</dbReference>
<name>A0A7D9IM92_PARCT</name>
<dbReference type="FunFam" id="1.10.340.70:FF:000001">
    <property type="entry name" value="Retrovirus-related Pol polyprotein from transposon gypsy-like Protein"/>
    <property type="match status" value="1"/>
</dbReference>
<organism evidence="2 3">
    <name type="scientific">Paramuricea clavata</name>
    <name type="common">Red gorgonian</name>
    <name type="synonym">Violescent sea-whip</name>
    <dbReference type="NCBI Taxonomy" id="317549"/>
    <lineage>
        <taxon>Eukaryota</taxon>
        <taxon>Metazoa</taxon>
        <taxon>Cnidaria</taxon>
        <taxon>Anthozoa</taxon>
        <taxon>Octocorallia</taxon>
        <taxon>Malacalcyonacea</taxon>
        <taxon>Plexauridae</taxon>
        <taxon>Paramuricea</taxon>
    </lineage>
</organism>
<dbReference type="EMBL" id="CACRXK020006198">
    <property type="protein sequence ID" value="CAB4008685.1"/>
    <property type="molecule type" value="Genomic_DNA"/>
</dbReference>
<evidence type="ECO:0000313" key="2">
    <source>
        <dbReference type="EMBL" id="CAB4008685.1"/>
    </source>
</evidence>
<dbReference type="Gene3D" id="1.10.340.70">
    <property type="match status" value="1"/>
</dbReference>
<dbReference type="Pfam" id="PF17921">
    <property type="entry name" value="Integrase_H2C2"/>
    <property type="match status" value="1"/>
</dbReference>
<feature type="domain" description="Integrase catalytic" evidence="1">
    <location>
        <begin position="203"/>
        <end position="285"/>
    </location>
</feature>
<accession>A0A7D9IM92</accession>
<dbReference type="InterPro" id="IPR050951">
    <property type="entry name" value="Retrovirus_Pol_polyprotein"/>
</dbReference>
<evidence type="ECO:0000259" key="1">
    <source>
        <dbReference type="PROSITE" id="PS50994"/>
    </source>
</evidence>
<dbReference type="InterPro" id="IPR036397">
    <property type="entry name" value="RNaseH_sf"/>
</dbReference>
<dbReference type="AlphaFoldDB" id="A0A7D9IM92"/>
<gene>
    <name evidence="2" type="ORF">PACLA_8A079416</name>
</gene>
<dbReference type="SUPFAM" id="SSF53098">
    <property type="entry name" value="Ribonuclease H-like"/>
    <property type="match status" value="1"/>
</dbReference>
<keyword evidence="3" id="KW-1185">Reference proteome</keyword>
<reference evidence="2" key="1">
    <citation type="submission" date="2020-04" db="EMBL/GenBank/DDBJ databases">
        <authorList>
            <person name="Alioto T."/>
            <person name="Alioto T."/>
            <person name="Gomez Garrido J."/>
        </authorList>
    </citation>
    <scope>NUCLEOTIDE SEQUENCE</scope>
    <source>
        <strain evidence="2">A484AB</strain>
    </source>
</reference>